<dbReference type="Pfam" id="PF01545">
    <property type="entry name" value="Cation_efflux"/>
    <property type="match status" value="1"/>
</dbReference>
<evidence type="ECO:0000259" key="12">
    <source>
        <dbReference type="Pfam" id="PF01545"/>
    </source>
</evidence>
<comment type="subunit">
    <text evidence="9">Heterodimer with SLC30A5; form a functional zinc ion transmembrane transporter.</text>
</comment>
<evidence type="ECO:0000256" key="2">
    <source>
        <dbReference type="ARBA" id="ARBA00022448"/>
    </source>
</evidence>
<comment type="subcellular location">
    <subcellularLocation>
        <location evidence="1">Golgi apparatus</location>
        <location evidence="1">trans-Golgi network membrane</location>
        <topology evidence="1">Multi-pass membrane protein</topology>
    </subcellularLocation>
</comment>
<dbReference type="InParanoid" id="A0A6L2Q2G3"/>
<dbReference type="InterPro" id="IPR052005">
    <property type="entry name" value="CDF_SLC30A"/>
</dbReference>
<dbReference type="GO" id="GO:0005794">
    <property type="term" value="C:Golgi apparatus"/>
    <property type="evidence" value="ECO:0007669"/>
    <property type="project" value="UniProtKB-SubCell"/>
</dbReference>
<protein>
    <recommendedName>
        <fullName evidence="12">Cation efflux protein transmembrane domain-containing protein</fullName>
    </recommendedName>
</protein>
<dbReference type="Gene3D" id="1.20.1510.10">
    <property type="entry name" value="Cation efflux protein transmembrane domain"/>
    <property type="match status" value="1"/>
</dbReference>
<dbReference type="EMBL" id="BLKM01012573">
    <property type="protein sequence ID" value="GFG36945.1"/>
    <property type="molecule type" value="Genomic_DNA"/>
</dbReference>
<evidence type="ECO:0000313" key="13">
    <source>
        <dbReference type="EMBL" id="GFG36945.1"/>
    </source>
</evidence>
<evidence type="ECO:0000256" key="6">
    <source>
        <dbReference type="ARBA" id="ARBA00023034"/>
    </source>
</evidence>
<keyword evidence="6" id="KW-0333">Golgi apparatus</keyword>
<keyword evidence="3 11" id="KW-0812">Transmembrane</keyword>
<feature type="transmembrane region" description="Helical" evidence="11">
    <location>
        <begin position="35"/>
        <end position="54"/>
    </location>
</feature>
<dbReference type="Proteomes" id="UP000502823">
    <property type="component" value="Unassembled WGS sequence"/>
</dbReference>
<comment type="caution">
    <text evidence="13">The sequence shown here is derived from an EMBL/GenBank/DDBJ whole genome shotgun (WGS) entry which is preliminary data.</text>
</comment>
<evidence type="ECO:0000256" key="5">
    <source>
        <dbReference type="ARBA" id="ARBA00022989"/>
    </source>
</evidence>
<evidence type="ECO:0000256" key="9">
    <source>
        <dbReference type="ARBA" id="ARBA00038600"/>
    </source>
</evidence>
<dbReference type="GO" id="GO:0016020">
    <property type="term" value="C:membrane"/>
    <property type="evidence" value="ECO:0007669"/>
    <property type="project" value="InterPro"/>
</dbReference>
<evidence type="ECO:0000256" key="11">
    <source>
        <dbReference type="SAM" id="Phobius"/>
    </source>
</evidence>
<evidence type="ECO:0000256" key="4">
    <source>
        <dbReference type="ARBA" id="ARBA00022833"/>
    </source>
</evidence>
<sequence>MVHKYAKYGVITCILSVWVELNGPNPVFSFGYERFEVLAVFASTVLAQLGSLFIAKESIERLVLEQPEIHTGRLMVGTGVAFVSHLVVIYGCNNAALDHVIAASSSSWLQEHVSDISQSICSVMPVLSGLMLPRINPMLLVACAGAVALLLTDLLIQLKSCYAVDTLVAISIAAILFATMLPMSIYSGKVLLQTTPSHIVGQLDRCLRETLTIDGVLEFRNEHFWTLSFGKMAGSLQVRVRRDADEQLVLAHVVDRLSNLVSVLTVQVFKDEWAMRKGGIVSTPLTPLLPVLSTSTAVSLPYNSSASSNQNGSVLPYHSMGPSSHAQSSTLPLSHVLTSSTQVNVSQMREPSQCRYPVGEAWDLSSQHKNPIPSEFSVSSLQQKAYMNNLLISGTRTLDANRFAYHPR</sequence>
<feature type="transmembrane region" description="Helical" evidence="11">
    <location>
        <begin position="139"/>
        <end position="156"/>
    </location>
</feature>
<keyword evidence="5 11" id="KW-1133">Transmembrane helix</keyword>
<keyword evidence="7" id="KW-0406">Ion transport</keyword>
<dbReference type="PANTHER" id="PTHR46531:SF1">
    <property type="entry name" value="ZINC TRANSPORTER 6"/>
    <property type="match status" value="1"/>
</dbReference>
<dbReference type="OrthoDB" id="5382797at2759"/>
<reference evidence="14" key="1">
    <citation type="submission" date="2020-01" db="EMBL/GenBank/DDBJ databases">
        <title>Draft genome sequence of the Termite Coptotermes fromosanus.</title>
        <authorList>
            <person name="Itakura S."/>
            <person name="Yosikawa Y."/>
            <person name="Umezawa K."/>
        </authorList>
    </citation>
    <scope>NUCLEOTIDE SEQUENCE [LARGE SCALE GENOMIC DNA]</scope>
</reference>
<dbReference type="SUPFAM" id="SSF161111">
    <property type="entry name" value="Cation efflux protein transmembrane domain-like"/>
    <property type="match status" value="1"/>
</dbReference>
<organism evidence="13 14">
    <name type="scientific">Coptotermes formosanus</name>
    <name type="common">Formosan subterranean termite</name>
    <dbReference type="NCBI Taxonomy" id="36987"/>
    <lineage>
        <taxon>Eukaryota</taxon>
        <taxon>Metazoa</taxon>
        <taxon>Ecdysozoa</taxon>
        <taxon>Arthropoda</taxon>
        <taxon>Hexapoda</taxon>
        <taxon>Insecta</taxon>
        <taxon>Pterygota</taxon>
        <taxon>Neoptera</taxon>
        <taxon>Polyneoptera</taxon>
        <taxon>Dictyoptera</taxon>
        <taxon>Blattodea</taxon>
        <taxon>Blattoidea</taxon>
        <taxon>Termitoidae</taxon>
        <taxon>Rhinotermitidae</taxon>
        <taxon>Coptotermes</taxon>
    </lineage>
</organism>
<name>A0A6L2Q2G3_COPFO</name>
<dbReference type="GO" id="GO:0006829">
    <property type="term" value="P:zinc ion transport"/>
    <property type="evidence" value="ECO:0007669"/>
    <property type="project" value="TreeGrafter"/>
</dbReference>
<dbReference type="AlphaFoldDB" id="A0A6L2Q2G3"/>
<keyword evidence="14" id="KW-1185">Reference proteome</keyword>
<evidence type="ECO:0000256" key="8">
    <source>
        <dbReference type="ARBA" id="ARBA00023136"/>
    </source>
</evidence>
<evidence type="ECO:0000313" key="14">
    <source>
        <dbReference type="Proteomes" id="UP000502823"/>
    </source>
</evidence>
<feature type="domain" description="Cation efflux protein transmembrane" evidence="12">
    <location>
        <begin position="11"/>
        <end position="192"/>
    </location>
</feature>
<feature type="transmembrane region" description="Helical" evidence="11">
    <location>
        <begin position="162"/>
        <end position="181"/>
    </location>
</feature>
<keyword evidence="4" id="KW-0862">Zinc</keyword>
<dbReference type="PANTHER" id="PTHR46531">
    <property type="entry name" value="ZINC TRANSPORTER 6"/>
    <property type="match status" value="1"/>
</dbReference>
<dbReference type="InterPro" id="IPR058533">
    <property type="entry name" value="Cation_efflux_TM"/>
</dbReference>
<keyword evidence="8 11" id="KW-0472">Membrane</keyword>
<accession>A0A6L2Q2G3</accession>
<evidence type="ECO:0000256" key="7">
    <source>
        <dbReference type="ARBA" id="ARBA00023065"/>
    </source>
</evidence>
<dbReference type="GO" id="GO:0008324">
    <property type="term" value="F:monoatomic cation transmembrane transporter activity"/>
    <property type="evidence" value="ECO:0007669"/>
    <property type="project" value="InterPro"/>
</dbReference>
<dbReference type="InterPro" id="IPR027469">
    <property type="entry name" value="Cation_efflux_TMD_sf"/>
</dbReference>
<evidence type="ECO:0000256" key="3">
    <source>
        <dbReference type="ARBA" id="ARBA00022692"/>
    </source>
</evidence>
<evidence type="ECO:0000256" key="10">
    <source>
        <dbReference type="ARBA" id="ARBA00045455"/>
    </source>
</evidence>
<evidence type="ECO:0000256" key="1">
    <source>
        <dbReference type="ARBA" id="ARBA00004166"/>
    </source>
</evidence>
<proteinExistence type="predicted"/>
<feature type="transmembrane region" description="Helical" evidence="11">
    <location>
        <begin position="74"/>
        <end position="96"/>
    </location>
</feature>
<keyword evidence="2" id="KW-0813">Transport</keyword>
<gene>
    <name evidence="13" type="ORF">Cfor_05377</name>
</gene>
<comment type="function">
    <text evidence="10">Has probably no intrinsic transporter activity but together with SLC30A5 forms a functional zinc ion:proton antiporter heterodimer, mediating zinc entry into the lumen of organelles along the secretory pathway. As part of that zinc ion:proton antiporter, contributes to zinc ion homeostasis within the early secretory pathway and regulates the activation and folding of enzymes like alkaline phosphatases and enzymes involved in phosphatidylinositol glycan anchor biosynthesis.</text>
</comment>